<dbReference type="InterPro" id="IPR027410">
    <property type="entry name" value="TCP-1-like_intermed_sf"/>
</dbReference>
<dbReference type="Gene3D" id="3.30.260.10">
    <property type="entry name" value="TCP-1-like chaperonin intermediate domain"/>
    <property type="match status" value="1"/>
</dbReference>
<dbReference type="PANTHER" id="PTHR11353">
    <property type="entry name" value="CHAPERONIN"/>
    <property type="match status" value="1"/>
</dbReference>
<name>A0A7R9KSB3_9ACAR</name>
<dbReference type="InterPro" id="IPR027413">
    <property type="entry name" value="GROEL-like_equatorial_sf"/>
</dbReference>
<dbReference type="GO" id="GO:0051082">
    <property type="term" value="F:unfolded protein binding"/>
    <property type="evidence" value="ECO:0007669"/>
    <property type="project" value="InterPro"/>
</dbReference>
<evidence type="ECO:0000313" key="7">
    <source>
        <dbReference type="Proteomes" id="UP000759131"/>
    </source>
</evidence>
<protein>
    <recommendedName>
        <fullName evidence="8">T-complex protein 1 subunit theta</fullName>
    </recommendedName>
</protein>
<dbReference type="EMBL" id="OC860327">
    <property type="protein sequence ID" value="CAD7628481.1"/>
    <property type="molecule type" value="Genomic_DNA"/>
</dbReference>
<accession>A0A7R9KSB3</accession>
<keyword evidence="4 5" id="KW-0143">Chaperone</keyword>
<evidence type="ECO:0000256" key="3">
    <source>
        <dbReference type="ARBA" id="ARBA00022840"/>
    </source>
</evidence>
<dbReference type="Gene3D" id="3.50.7.10">
    <property type="entry name" value="GroEL"/>
    <property type="match status" value="1"/>
</dbReference>
<keyword evidence="2 5" id="KW-0547">Nucleotide-binding</keyword>
<dbReference type="PROSITE" id="PS00750">
    <property type="entry name" value="TCP1_1"/>
    <property type="match status" value="1"/>
</dbReference>
<reference evidence="6" key="1">
    <citation type="submission" date="2020-11" db="EMBL/GenBank/DDBJ databases">
        <authorList>
            <person name="Tran Van P."/>
        </authorList>
    </citation>
    <scope>NUCLEOTIDE SEQUENCE</scope>
</reference>
<dbReference type="InterPro" id="IPR017998">
    <property type="entry name" value="Chaperone_TCP-1"/>
</dbReference>
<dbReference type="GO" id="GO:0005524">
    <property type="term" value="F:ATP binding"/>
    <property type="evidence" value="ECO:0007669"/>
    <property type="project" value="UniProtKB-KW"/>
</dbReference>
<dbReference type="GO" id="GO:0140662">
    <property type="term" value="F:ATP-dependent protein folding chaperone"/>
    <property type="evidence" value="ECO:0007669"/>
    <property type="project" value="InterPro"/>
</dbReference>
<dbReference type="OrthoDB" id="1748577at2759"/>
<evidence type="ECO:0000256" key="2">
    <source>
        <dbReference type="ARBA" id="ARBA00022741"/>
    </source>
</evidence>
<comment type="similarity">
    <text evidence="1 5">Belongs to the TCP-1 chaperonin family.</text>
</comment>
<evidence type="ECO:0000256" key="5">
    <source>
        <dbReference type="RuleBase" id="RU004187"/>
    </source>
</evidence>
<dbReference type="GO" id="GO:0016887">
    <property type="term" value="F:ATP hydrolysis activity"/>
    <property type="evidence" value="ECO:0007669"/>
    <property type="project" value="InterPro"/>
</dbReference>
<dbReference type="InterPro" id="IPR027409">
    <property type="entry name" value="GroEL-like_apical_dom_sf"/>
</dbReference>
<dbReference type="InterPro" id="IPR002423">
    <property type="entry name" value="Cpn60/GroEL/TCP-1"/>
</dbReference>
<proteinExistence type="inferred from homology"/>
<dbReference type="Proteomes" id="UP000759131">
    <property type="component" value="Unassembled WGS sequence"/>
</dbReference>
<sequence length="266" mass="29090">MALSVPKAPGFSQMLKEGTRYFSGLEEAVIRNIEACSELSTTLKTAYGPKGLNKMIINHLEKLFVTSDAATIMREMDVQHPTARMIIQASQMMEHEVGDGTNFVILFAGSLLESAEELIRMGLKPTEIIDGYELAVNKVLDEILPKLSVHEVKNVLDLKEVMKAIRSSVMSKQYGNEDFLSELIAKACVSVIGDNKAFNVDNIRICKILGAGIESSQVVQGMVFKKLVEGDMTLAEAAKVVVYTCPVDTQATETKGTVLIKSADEL</sequence>
<dbReference type="InterPro" id="IPR002194">
    <property type="entry name" value="Chaperonin_TCP-1_CS"/>
</dbReference>
<dbReference type="PRINTS" id="PR00304">
    <property type="entry name" value="TCOMPLEXTCP1"/>
</dbReference>
<dbReference type="EMBL" id="CAJPIZ010005752">
    <property type="protein sequence ID" value="CAG2108911.1"/>
    <property type="molecule type" value="Genomic_DNA"/>
</dbReference>
<gene>
    <name evidence="6" type="ORF">OSB1V03_LOCUS8902</name>
</gene>
<dbReference type="Gene3D" id="1.10.560.10">
    <property type="entry name" value="GroEL-like equatorial domain"/>
    <property type="match status" value="1"/>
</dbReference>
<dbReference type="SUPFAM" id="SSF52029">
    <property type="entry name" value="GroEL apical domain-like"/>
    <property type="match status" value="1"/>
</dbReference>
<evidence type="ECO:0000256" key="4">
    <source>
        <dbReference type="ARBA" id="ARBA00023186"/>
    </source>
</evidence>
<dbReference type="SUPFAM" id="SSF48592">
    <property type="entry name" value="GroEL equatorial domain-like"/>
    <property type="match status" value="1"/>
</dbReference>
<keyword evidence="7" id="KW-1185">Reference proteome</keyword>
<dbReference type="Pfam" id="PF00118">
    <property type="entry name" value="Cpn60_TCP1"/>
    <property type="match status" value="1"/>
</dbReference>
<evidence type="ECO:0000313" key="6">
    <source>
        <dbReference type="EMBL" id="CAD7628481.1"/>
    </source>
</evidence>
<keyword evidence="3 5" id="KW-0067">ATP-binding</keyword>
<evidence type="ECO:0008006" key="8">
    <source>
        <dbReference type="Google" id="ProtNLM"/>
    </source>
</evidence>
<dbReference type="SUPFAM" id="SSF54849">
    <property type="entry name" value="GroEL-intermediate domain like"/>
    <property type="match status" value="1"/>
</dbReference>
<evidence type="ECO:0000256" key="1">
    <source>
        <dbReference type="ARBA" id="ARBA00008020"/>
    </source>
</evidence>
<dbReference type="AlphaFoldDB" id="A0A7R9KSB3"/>
<organism evidence="6">
    <name type="scientific">Medioppia subpectinata</name>
    <dbReference type="NCBI Taxonomy" id="1979941"/>
    <lineage>
        <taxon>Eukaryota</taxon>
        <taxon>Metazoa</taxon>
        <taxon>Ecdysozoa</taxon>
        <taxon>Arthropoda</taxon>
        <taxon>Chelicerata</taxon>
        <taxon>Arachnida</taxon>
        <taxon>Acari</taxon>
        <taxon>Acariformes</taxon>
        <taxon>Sarcoptiformes</taxon>
        <taxon>Oribatida</taxon>
        <taxon>Brachypylina</taxon>
        <taxon>Oppioidea</taxon>
        <taxon>Oppiidae</taxon>
        <taxon>Medioppia</taxon>
    </lineage>
</organism>
<feature type="non-terminal residue" evidence="6">
    <location>
        <position position="266"/>
    </location>
</feature>